<organism evidence="2 3">
    <name type="scientific">Sutcliffiella horikoshii</name>
    <dbReference type="NCBI Taxonomy" id="79883"/>
    <lineage>
        <taxon>Bacteria</taxon>
        <taxon>Bacillati</taxon>
        <taxon>Bacillota</taxon>
        <taxon>Bacilli</taxon>
        <taxon>Bacillales</taxon>
        <taxon>Bacillaceae</taxon>
        <taxon>Sutcliffiella</taxon>
    </lineage>
</organism>
<dbReference type="Gene3D" id="3.60.10.10">
    <property type="entry name" value="Endonuclease/exonuclease/phosphatase"/>
    <property type="match status" value="1"/>
</dbReference>
<evidence type="ECO:0000313" key="3">
    <source>
        <dbReference type="Proteomes" id="UP000195573"/>
    </source>
</evidence>
<dbReference type="Pfam" id="PF03372">
    <property type="entry name" value="Exo_endo_phos"/>
    <property type="match status" value="1"/>
</dbReference>
<dbReference type="RefSeq" id="WP_088017100.1">
    <property type="nucleotide sequence ID" value="NZ_CP020880.1"/>
</dbReference>
<evidence type="ECO:0000259" key="1">
    <source>
        <dbReference type="Pfam" id="PF03372"/>
    </source>
</evidence>
<dbReference type="InterPro" id="IPR005135">
    <property type="entry name" value="Endo/exonuclease/phosphatase"/>
</dbReference>
<dbReference type="EMBL" id="CP020880">
    <property type="protein sequence ID" value="ART75169.1"/>
    <property type="molecule type" value="Genomic_DNA"/>
</dbReference>
<proteinExistence type="predicted"/>
<dbReference type="Proteomes" id="UP000195573">
    <property type="component" value="Chromosome"/>
</dbReference>
<dbReference type="SUPFAM" id="SSF56219">
    <property type="entry name" value="DNase I-like"/>
    <property type="match status" value="1"/>
</dbReference>
<evidence type="ECO:0000313" key="2">
    <source>
        <dbReference type="EMBL" id="ART75169.1"/>
    </source>
</evidence>
<protein>
    <recommendedName>
        <fullName evidence="1">Endonuclease/exonuclease/phosphatase domain-containing protein</fullName>
    </recommendedName>
</protein>
<gene>
    <name evidence="2" type="ORF">B4U37_03530</name>
</gene>
<keyword evidence="3" id="KW-1185">Reference proteome</keyword>
<feature type="domain" description="Endonuclease/exonuclease/phosphatase" evidence="1">
    <location>
        <begin position="4"/>
        <end position="229"/>
    </location>
</feature>
<sequence>MKIITWNCAMCFREKIDHVLPLNADILVIPECESPAKWKGKDKVKGIHDFLWEDDRYNFNKGLGVFSMNSSFHIERYDPVNEDFRYIVPYKVTGKENFILLAVWAQRASTRYESYIGQVFHAIEYYKDLFKQPCIIVGDWNSNQKFDYIKRVGNHTTVVNMLQTDEIESGYHHFFNEEHGMETKPTHYFWRKKERPFHLDYLFASRSFLERMKHFEVGRYEDWIKLSDHMPVIAEFDVWRKRT</sequence>
<dbReference type="InterPro" id="IPR036691">
    <property type="entry name" value="Endo/exonu/phosph_ase_sf"/>
</dbReference>
<name>A0ABM6KFN0_9BACI</name>
<dbReference type="GeneID" id="96737503"/>
<reference evidence="2 3" key="1">
    <citation type="submission" date="2017-04" db="EMBL/GenBank/DDBJ databases">
        <title>Complete Genome Sequence of the Bacillus horikoshii 20a strain from Cuatro Cienegas, Coahuila, Mexico.</title>
        <authorList>
            <person name="Zarza E."/>
            <person name="Alcaraz L.D."/>
            <person name="Aguilar-Salinas B."/>
            <person name="Islas A."/>
            <person name="Olmedo-Alvarez G."/>
        </authorList>
    </citation>
    <scope>NUCLEOTIDE SEQUENCE [LARGE SCALE GENOMIC DNA]</scope>
    <source>
        <strain evidence="2 3">20a</strain>
    </source>
</reference>
<accession>A0ABM6KFN0</accession>